<proteinExistence type="predicted"/>
<evidence type="ECO:0000313" key="3">
    <source>
        <dbReference type="Proteomes" id="UP001595699"/>
    </source>
</evidence>
<comment type="caution">
    <text evidence="2">The sequence shown here is derived from an EMBL/GenBank/DDBJ whole genome shotgun (WGS) entry which is preliminary data.</text>
</comment>
<dbReference type="SUPFAM" id="SSF52402">
    <property type="entry name" value="Adenine nucleotide alpha hydrolases-like"/>
    <property type="match status" value="1"/>
</dbReference>
<sequence>VVHVVDAEDYPIDSDAADWDEHAEQDVADQRAQVAALLASHPLPWTFQTDHGAPGRRLLELATNRHALMIIIGTARPRWGAHVLTGSVAKYLRRHGDRPFC</sequence>
<name>A0ABV7YKK6_9ACTN</name>
<reference evidence="3" key="1">
    <citation type="journal article" date="2019" name="Int. J. Syst. Evol. Microbiol.">
        <title>The Global Catalogue of Microorganisms (GCM) 10K type strain sequencing project: providing services to taxonomists for standard genome sequencing and annotation.</title>
        <authorList>
            <consortium name="The Broad Institute Genomics Platform"/>
            <consortium name="The Broad Institute Genome Sequencing Center for Infectious Disease"/>
            <person name="Wu L."/>
            <person name="Ma J."/>
        </authorList>
    </citation>
    <scope>NUCLEOTIDE SEQUENCE [LARGE SCALE GENOMIC DNA]</scope>
    <source>
        <strain evidence="3">CGMCC 4.7241</strain>
    </source>
</reference>
<evidence type="ECO:0000259" key="1">
    <source>
        <dbReference type="Pfam" id="PF00582"/>
    </source>
</evidence>
<dbReference type="InterPro" id="IPR014729">
    <property type="entry name" value="Rossmann-like_a/b/a_fold"/>
</dbReference>
<dbReference type="Gene3D" id="3.40.50.620">
    <property type="entry name" value="HUPs"/>
    <property type="match status" value="1"/>
</dbReference>
<dbReference type="EMBL" id="JBHRZH010000028">
    <property type="protein sequence ID" value="MFC3764590.1"/>
    <property type="molecule type" value="Genomic_DNA"/>
</dbReference>
<accession>A0ABV7YKK6</accession>
<keyword evidence="3" id="KW-1185">Reference proteome</keyword>
<feature type="domain" description="UspA" evidence="1">
    <location>
        <begin position="1"/>
        <end position="99"/>
    </location>
</feature>
<organism evidence="2 3">
    <name type="scientific">Tenggerimyces flavus</name>
    <dbReference type="NCBI Taxonomy" id="1708749"/>
    <lineage>
        <taxon>Bacteria</taxon>
        <taxon>Bacillati</taxon>
        <taxon>Actinomycetota</taxon>
        <taxon>Actinomycetes</taxon>
        <taxon>Propionibacteriales</taxon>
        <taxon>Nocardioidaceae</taxon>
        <taxon>Tenggerimyces</taxon>
    </lineage>
</organism>
<dbReference type="Proteomes" id="UP001595699">
    <property type="component" value="Unassembled WGS sequence"/>
</dbReference>
<feature type="non-terminal residue" evidence="2">
    <location>
        <position position="1"/>
    </location>
</feature>
<evidence type="ECO:0000313" key="2">
    <source>
        <dbReference type="EMBL" id="MFC3764590.1"/>
    </source>
</evidence>
<dbReference type="Pfam" id="PF00582">
    <property type="entry name" value="Usp"/>
    <property type="match status" value="1"/>
</dbReference>
<protein>
    <submittedName>
        <fullName evidence="2">Universal stress protein</fullName>
    </submittedName>
</protein>
<dbReference type="InterPro" id="IPR006016">
    <property type="entry name" value="UspA"/>
</dbReference>
<gene>
    <name evidence="2" type="ORF">ACFOUW_27380</name>
</gene>
<dbReference type="RefSeq" id="WP_385928510.1">
    <property type="nucleotide sequence ID" value="NZ_JBHRZH010000028.1"/>
</dbReference>
<dbReference type="CDD" id="cd00293">
    <property type="entry name" value="USP-like"/>
    <property type="match status" value="1"/>
</dbReference>